<proteinExistence type="predicted"/>
<dbReference type="InterPro" id="IPR000306">
    <property type="entry name" value="Znf_FYVE"/>
</dbReference>
<evidence type="ECO:0008006" key="9">
    <source>
        <dbReference type="Google" id="ProtNLM"/>
    </source>
</evidence>
<organism evidence="7 8">
    <name type="scientific">Thraustotheca clavata</name>
    <dbReference type="NCBI Taxonomy" id="74557"/>
    <lineage>
        <taxon>Eukaryota</taxon>
        <taxon>Sar</taxon>
        <taxon>Stramenopiles</taxon>
        <taxon>Oomycota</taxon>
        <taxon>Saprolegniomycetes</taxon>
        <taxon>Saprolegniales</taxon>
        <taxon>Achlyaceae</taxon>
        <taxon>Thraustotheca</taxon>
    </lineage>
</organism>
<gene>
    <name evidence="7" type="ORF">THRCLA_06204</name>
</gene>
<evidence type="ECO:0000313" key="7">
    <source>
        <dbReference type="EMBL" id="OQS00130.1"/>
    </source>
</evidence>
<dbReference type="Pfam" id="PF01852">
    <property type="entry name" value="START"/>
    <property type="match status" value="1"/>
</dbReference>
<dbReference type="PROSITE" id="PS50848">
    <property type="entry name" value="START"/>
    <property type="match status" value="1"/>
</dbReference>
<keyword evidence="3" id="KW-0862">Zinc</keyword>
<feature type="domain" description="FYVE-type" evidence="5">
    <location>
        <begin position="268"/>
        <end position="326"/>
    </location>
</feature>
<evidence type="ECO:0000313" key="8">
    <source>
        <dbReference type="Proteomes" id="UP000243217"/>
    </source>
</evidence>
<dbReference type="EMBL" id="JNBS01001748">
    <property type="protein sequence ID" value="OQS00130.1"/>
    <property type="molecule type" value="Genomic_DNA"/>
</dbReference>
<dbReference type="PROSITE" id="PS50178">
    <property type="entry name" value="ZF_FYVE"/>
    <property type="match status" value="1"/>
</dbReference>
<feature type="domain" description="START" evidence="6">
    <location>
        <begin position="22"/>
        <end position="241"/>
    </location>
</feature>
<evidence type="ECO:0000256" key="4">
    <source>
        <dbReference type="PROSITE-ProRule" id="PRU00091"/>
    </source>
</evidence>
<dbReference type="SMART" id="SM00064">
    <property type="entry name" value="FYVE"/>
    <property type="match status" value="1"/>
</dbReference>
<keyword evidence="8" id="KW-1185">Reference proteome</keyword>
<comment type="caution">
    <text evidence="7">The sequence shown here is derived from an EMBL/GenBank/DDBJ whole genome shotgun (WGS) entry which is preliminary data.</text>
</comment>
<dbReference type="InterPro" id="IPR002913">
    <property type="entry name" value="START_lipid-bd_dom"/>
</dbReference>
<reference evidence="7 8" key="1">
    <citation type="journal article" date="2014" name="Genome Biol. Evol.">
        <title>The secreted proteins of Achlya hypogyna and Thraustotheca clavata identify the ancestral oomycete secretome and reveal gene acquisitions by horizontal gene transfer.</title>
        <authorList>
            <person name="Misner I."/>
            <person name="Blouin N."/>
            <person name="Leonard G."/>
            <person name="Richards T.A."/>
            <person name="Lane C.E."/>
        </authorList>
    </citation>
    <scope>NUCLEOTIDE SEQUENCE [LARGE SCALE GENOMIC DNA]</scope>
    <source>
        <strain evidence="7 8">ATCC 34112</strain>
    </source>
</reference>
<dbReference type="SUPFAM" id="SSF57903">
    <property type="entry name" value="FYVE/PHD zinc finger"/>
    <property type="match status" value="1"/>
</dbReference>
<name>A0A1V9ZQS6_9STRA</name>
<dbReference type="Gene3D" id="3.30.530.20">
    <property type="match status" value="1"/>
</dbReference>
<evidence type="ECO:0000256" key="1">
    <source>
        <dbReference type="ARBA" id="ARBA00022723"/>
    </source>
</evidence>
<evidence type="ECO:0000259" key="5">
    <source>
        <dbReference type="PROSITE" id="PS50178"/>
    </source>
</evidence>
<dbReference type="InterPro" id="IPR052727">
    <property type="entry name" value="Rab4/Rab5_effector"/>
</dbReference>
<dbReference type="InterPro" id="IPR011011">
    <property type="entry name" value="Znf_FYVE_PHD"/>
</dbReference>
<dbReference type="GO" id="GO:0008289">
    <property type="term" value="F:lipid binding"/>
    <property type="evidence" value="ECO:0007669"/>
    <property type="project" value="InterPro"/>
</dbReference>
<dbReference type="PANTHER" id="PTHR13510">
    <property type="entry name" value="FYVE-FINGER-CONTAINING RAB5 EFFECTOR PROTEIN RABENOSYN-5-RELATED"/>
    <property type="match status" value="1"/>
</dbReference>
<evidence type="ECO:0000256" key="2">
    <source>
        <dbReference type="ARBA" id="ARBA00022771"/>
    </source>
</evidence>
<dbReference type="InterPro" id="IPR017455">
    <property type="entry name" value="Znf_FYVE-rel"/>
</dbReference>
<evidence type="ECO:0000259" key="6">
    <source>
        <dbReference type="PROSITE" id="PS50848"/>
    </source>
</evidence>
<sequence length="389" mass="45025">MLTSRREKLKRPDSFFKSPMLKESEQKFLQQVAHEAFEHFLASATERSPVWTLVGELDGVTLYEGPPLPSEDRIVPYRGVLSVSGSLEEVRAMLCNLTTDQMKFTVQHHTDGIIDMAMLHHVTEPSLQDPFLHVVVRWFVMECPKPLNHRDFCVLETQREWVLPSGHRAWAIAQHSVTLPSCPELKSNMQLIRGSLYNSGLLFVESDLPGVLNVYSHMEINLKGSMPSWLYRNILKRHVARIGHIASTIHEFRMAECVQSYFVVMVPHSERSHCTQCLKRFHALRRKWSCRTCGEVFCWKCTGSFEPKGSKQKDHRVCSFCAKFIREQSTSTIRKNVFSDLCLHMSPAYQIDSPDYNEYTQRQRKLRLSQNDFQRLLQATDTDISARSY</sequence>
<dbReference type="Gene3D" id="3.30.40.10">
    <property type="entry name" value="Zinc/RING finger domain, C3HC4 (zinc finger)"/>
    <property type="match status" value="1"/>
</dbReference>
<dbReference type="AlphaFoldDB" id="A0A1V9ZQS6"/>
<dbReference type="GO" id="GO:0008270">
    <property type="term" value="F:zinc ion binding"/>
    <property type="evidence" value="ECO:0007669"/>
    <property type="project" value="UniProtKB-KW"/>
</dbReference>
<dbReference type="Proteomes" id="UP000243217">
    <property type="component" value="Unassembled WGS sequence"/>
</dbReference>
<dbReference type="InterPro" id="IPR013083">
    <property type="entry name" value="Znf_RING/FYVE/PHD"/>
</dbReference>
<dbReference type="OrthoDB" id="20035at2759"/>
<keyword evidence="1" id="KW-0479">Metal-binding</keyword>
<dbReference type="InterPro" id="IPR023393">
    <property type="entry name" value="START-like_dom_sf"/>
</dbReference>
<keyword evidence="2 4" id="KW-0863">Zinc-finger</keyword>
<accession>A0A1V9ZQS6</accession>
<protein>
    <recommendedName>
        <fullName evidence="9">FYVE-type domain-containing protein</fullName>
    </recommendedName>
</protein>
<dbReference type="SUPFAM" id="SSF55961">
    <property type="entry name" value="Bet v1-like"/>
    <property type="match status" value="1"/>
</dbReference>
<dbReference type="Pfam" id="PF01363">
    <property type="entry name" value="FYVE"/>
    <property type="match status" value="1"/>
</dbReference>
<dbReference type="STRING" id="74557.A0A1V9ZQS6"/>
<dbReference type="PANTHER" id="PTHR13510:SF44">
    <property type="entry name" value="RABENOSYN-5"/>
    <property type="match status" value="1"/>
</dbReference>
<evidence type="ECO:0000256" key="3">
    <source>
        <dbReference type="ARBA" id="ARBA00022833"/>
    </source>
</evidence>